<feature type="domain" description="TerB N-terminal" evidence="3">
    <location>
        <begin position="374"/>
        <end position="575"/>
    </location>
</feature>
<gene>
    <name evidence="4" type="ORF">C7378_3300</name>
</gene>
<dbReference type="CDD" id="cd07177">
    <property type="entry name" value="terB_like"/>
    <property type="match status" value="1"/>
</dbReference>
<dbReference type="EMBL" id="SMGK01000006">
    <property type="protein sequence ID" value="TCK70910.1"/>
    <property type="molecule type" value="Genomic_DNA"/>
</dbReference>
<dbReference type="AlphaFoldDB" id="A0A4R1L1U0"/>
<dbReference type="Proteomes" id="UP000295210">
    <property type="component" value="Unassembled WGS sequence"/>
</dbReference>
<dbReference type="Gene3D" id="1.10.3680.10">
    <property type="entry name" value="TerB-like"/>
    <property type="match status" value="1"/>
</dbReference>
<dbReference type="SUPFAM" id="SSF158682">
    <property type="entry name" value="TerB-like"/>
    <property type="match status" value="1"/>
</dbReference>
<name>A0A4R1L1U0_9BACT</name>
<evidence type="ECO:0000313" key="5">
    <source>
        <dbReference type="Proteomes" id="UP000295210"/>
    </source>
</evidence>
<sequence length="910" mass="101169">MLLLLLFFLLFAIGTIVAYWLSSASRVKKRMQEALSPLEELDTESHRLRQSLQNEMELSSSQYIQEVHSARLKAIPLDEMKKHTTGLRLQALKDVGIWSVADLQGWNEYRVSQVRGVGPKSASAIVRAVAIITASAKAVPINHPAPPFSGDTERQLMQALYRQHWFDTYIAEQTDAFGKALALHQSTRDEVATKVGFSYWLWKFGSNETIRHNINRANSMIGTLEEAGARSMRDGFSTLLSECRSVCANRVSDESIIQDFYENHDLYDSWLTRQLVQGGSKSRAKPMLQQIAPNAMAASDLVHVEFGRVVPGPPPAPTGGNRPVSASVETNPRHSEALVSVRIGSDIVHPMTEFALPVAQRAARSKDLRWLTRGESIQIQGHTLSHGFVYVGKGINSEEHYALNPWIAAKATASTPSDLAGYYFSYPSLNPEQRSRYLDWLAEGASSSIESGFGMLYFYGIERRVLDLIQGSVSNPPTHELEQLLEEVHRLGDLFKEKPGSVTQCCLRLSDFAAARAFDGTSVPELPKAWVRTYELPFIVRYGIGCFMRDDRPIPAEWALRWAYAEPTIYLRTPAARCPLEFEAAFAVVYREKFGYGLIVPANKTKLKLVYQPGWPMHLEPEIKYEFSGIPDVAALSAPQQTLKAVVEQSTEMIDGYSRYLGRNTAKAGTLEAFLNLPLSFWPPTERDRWQAFLTSLVDPMEPVTFESLLRGLGYVGDPALAKITEIVANLNRTLVGFEPDILAGARRPKPLEMVVLFRLTSQSDSDRTTNEYKKASLTVSLSACIALADGHASEEEAAAVEAMIASWQHLHLDLRTRLRAQYQLQVRQGISLASFTSRFSSLTADGRMQLALALSSLATVDGNIAATEVKLLEQVYKTLGLEPQLLYSHLYGGSQRAHPLESPALSTPS</sequence>
<organism evidence="4 5">
    <name type="scientific">Acidipila rosea</name>
    <dbReference type="NCBI Taxonomy" id="768535"/>
    <lineage>
        <taxon>Bacteria</taxon>
        <taxon>Pseudomonadati</taxon>
        <taxon>Acidobacteriota</taxon>
        <taxon>Terriglobia</taxon>
        <taxon>Terriglobales</taxon>
        <taxon>Acidobacteriaceae</taxon>
        <taxon>Acidipila</taxon>
    </lineage>
</organism>
<reference evidence="4 5" key="1">
    <citation type="submission" date="2019-03" db="EMBL/GenBank/DDBJ databases">
        <title>Genomic Encyclopedia of Type Strains, Phase IV (KMG-IV): sequencing the most valuable type-strain genomes for metagenomic binning, comparative biology and taxonomic classification.</title>
        <authorList>
            <person name="Goeker M."/>
        </authorList>
    </citation>
    <scope>NUCLEOTIDE SEQUENCE [LARGE SCALE GENOMIC DNA]</scope>
    <source>
        <strain evidence="4 5">DSM 103428</strain>
    </source>
</reference>
<evidence type="ECO:0000313" key="4">
    <source>
        <dbReference type="EMBL" id="TCK70910.1"/>
    </source>
</evidence>
<dbReference type="Pfam" id="PF05099">
    <property type="entry name" value="TerB"/>
    <property type="match status" value="1"/>
</dbReference>
<accession>A0A4R1L1U0</accession>
<dbReference type="InterPro" id="IPR007791">
    <property type="entry name" value="DjlA_N"/>
</dbReference>
<dbReference type="InterPro" id="IPR029024">
    <property type="entry name" value="TerB-like"/>
</dbReference>
<protein>
    <submittedName>
        <fullName evidence="4">Tellurite resistance protein TerB</fullName>
    </submittedName>
</protein>
<evidence type="ECO:0000259" key="3">
    <source>
        <dbReference type="Pfam" id="PF13208"/>
    </source>
</evidence>
<feature type="domain" description="Co-chaperone DjlA N-terminal" evidence="2">
    <location>
        <begin position="779"/>
        <end position="885"/>
    </location>
</feature>
<evidence type="ECO:0000259" key="2">
    <source>
        <dbReference type="Pfam" id="PF05099"/>
    </source>
</evidence>
<proteinExistence type="predicted"/>
<evidence type="ECO:0000256" key="1">
    <source>
        <dbReference type="SAM" id="MobiDB-lite"/>
    </source>
</evidence>
<dbReference type="OrthoDB" id="227636at2"/>
<dbReference type="Pfam" id="PF13208">
    <property type="entry name" value="TerB_N"/>
    <property type="match status" value="1"/>
</dbReference>
<feature type="region of interest" description="Disordered" evidence="1">
    <location>
        <begin position="312"/>
        <end position="331"/>
    </location>
</feature>
<keyword evidence="5" id="KW-1185">Reference proteome</keyword>
<dbReference type="InterPro" id="IPR025266">
    <property type="entry name" value="TerB_N"/>
</dbReference>
<comment type="caution">
    <text evidence="4">The sequence shown here is derived from an EMBL/GenBank/DDBJ whole genome shotgun (WGS) entry which is preliminary data.</text>
</comment>